<dbReference type="Pfam" id="PF04986">
    <property type="entry name" value="Y2_Tnp"/>
    <property type="match status" value="1"/>
</dbReference>
<feature type="domain" description="Transposase IS801/IS1294" evidence="1">
    <location>
        <begin position="26"/>
        <end position="113"/>
    </location>
</feature>
<gene>
    <name evidence="2" type="ORF">CIK83_11445</name>
</gene>
<dbReference type="PANTHER" id="PTHR37023">
    <property type="entry name" value="TRANSPOSASE"/>
    <property type="match status" value="1"/>
</dbReference>
<sequence>MTKVWRGRLLDAIQAHPNLKLPCDIPQKWVVDCRHIGYGLPALKYLSRYLYRGVLADKDIIRITDSNVTFRYQNGQDQRWKQRTLPVLKFLWLILQHVLPKGLQRVRDYGFLRGNARTLRRKIQLLFIPNLAPSLAESNVVRSKAFRLCPCCQHEMSCVGISRTR</sequence>
<dbReference type="AlphaFoldDB" id="A0A368LH51"/>
<dbReference type="Proteomes" id="UP000252479">
    <property type="component" value="Unassembled WGS sequence"/>
</dbReference>
<dbReference type="GO" id="GO:0004803">
    <property type="term" value="F:transposase activity"/>
    <property type="evidence" value="ECO:0007669"/>
    <property type="project" value="InterPro"/>
</dbReference>
<dbReference type="InterPro" id="IPR007069">
    <property type="entry name" value="Transposase_32"/>
</dbReference>
<organism evidence="2 3">
    <name type="scientific">Vibrio casei</name>
    <dbReference type="NCBI Taxonomy" id="673372"/>
    <lineage>
        <taxon>Bacteria</taxon>
        <taxon>Pseudomonadati</taxon>
        <taxon>Pseudomonadota</taxon>
        <taxon>Gammaproteobacteria</taxon>
        <taxon>Vibrionales</taxon>
        <taxon>Vibrionaceae</taxon>
        <taxon>Vibrio</taxon>
    </lineage>
</organism>
<comment type="caution">
    <text evidence="2">The sequence shown here is derived from an EMBL/GenBank/DDBJ whole genome shotgun (WGS) entry which is preliminary data.</text>
</comment>
<dbReference type="EMBL" id="QPGL01000002">
    <property type="protein sequence ID" value="RCS70080.1"/>
    <property type="molecule type" value="Genomic_DNA"/>
</dbReference>
<keyword evidence="3" id="KW-1185">Reference proteome</keyword>
<dbReference type="GO" id="GO:0006313">
    <property type="term" value="P:DNA transposition"/>
    <property type="evidence" value="ECO:0007669"/>
    <property type="project" value="InterPro"/>
</dbReference>
<accession>A0A368LH51</accession>
<evidence type="ECO:0000313" key="2">
    <source>
        <dbReference type="EMBL" id="RCS70080.1"/>
    </source>
</evidence>
<evidence type="ECO:0000259" key="1">
    <source>
        <dbReference type="Pfam" id="PF04986"/>
    </source>
</evidence>
<dbReference type="GO" id="GO:0003677">
    <property type="term" value="F:DNA binding"/>
    <property type="evidence" value="ECO:0007669"/>
    <property type="project" value="InterPro"/>
</dbReference>
<protein>
    <recommendedName>
        <fullName evidence="1">Transposase IS801/IS1294 domain-containing protein</fullName>
    </recommendedName>
</protein>
<reference evidence="2 3" key="1">
    <citation type="journal article" date="2017" name="Elife">
        <title>Extensive horizontal gene transfer in cheese-associated bacteria.</title>
        <authorList>
            <person name="Bonham K.S."/>
            <person name="Wolfe B.E."/>
            <person name="Dutton R.J."/>
        </authorList>
    </citation>
    <scope>NUCLEOTIDE SEQUENCE [LARGE SCALE GENOMIC DNA]</scope>
    <source>
        <strain evidence="2 3">JB196</strain>
    </source>
</reference>
<evidence type="ECO:0000313" key="3">
    <source>
        <dbReference type="Proteomes" id="UP000252479"/>
    </source>
</evidence>
<name>A0A368LH51_9VIBR</name>
<proteinExistence type="predicted"/>
<dbReference type="PANTHER" id="PTHR37023:SF1">
    <property type="entry name" value="ISSOD25 TRANSPOSASE TNPA_ISSOD25"/>
    <property type="match status" value="1"/>
</dbReference>